<evidence type="ECO:0000256" key="3">
    <source>
        <dbReference type="ARBA" id="ARBA00009347"/>
    </source>
</evidence>
<dbReference type="InterPro" id="IPR036250">
    <property type="entry name" value="AcylCo_DH-like_C"/>
</dbReference>
<evidence type="ECO:0000259" key="12">
    <source>
        <dbReference type="Pfam" id="PF02770"/>
    </source>
</evidence>
<evidence type="ECO:0000256" key="10">
    <source>
        <dbReference type="RuleBase" id="RU362125"/>
    </source>
</evidence>
<protein>
    <recommendedName>
        <fullName evidence="8">Acyl-[acyl-carrier-protein] dehydrogenase MbtN</fullName>
    </recommendedName>
    <alternativeName>
        <fullName evidence="9">Mycobactin synthase protein N</fullName>
    </alternativeName>
</protein>
<gene>
    <name evidence="14" type="ORF">GPA26_01450</name>
</gene>
<dbReference type="Pfam" id="PF00441">
    <property type="entry name" value="Acyl-CoA_dh_1"/>
    <property type="match status" value="1"/>
</dbReference>
<name>A0ABX1MH75_9RHOO</name>
<dbReference type="InterPro" id="IPR006089">
    <property type="entry name" value="Acyl-CoA_DH_CS"/>
</dbReference>
<dbReference type="InterPro" id="IPR050741">
    <property type="entry name" value="Acyl-CoA_dehydrogenase"/>
</dbReference>
<comment type="function">
    <text evidence="7">Catalyzes the dehydrogenation at the alpha-beta position of ACP-bound acyl chains. This results in the introduction of a double bond in the lipidic chain, which is further transferred to the epsilon-amino group of lysine residue in the mycobactin core by MbtK.</text>
</comment>
<dbReference type="Proteomes" id="UP000652074">
    <property type="component" value="Unassembled WGS sequence"/>
</dbReference>
<dbReference type="Pfam" id="PF02770">
    <property type="entry name" value="Acyl-CoA_dh_M"/>
    <property type="match status" value="1"/>
</dbReference>
<feature type="domain" description="Acyl-CoA oxidase/dehydrogenase middle" evidence="12">
    <location>
        <begin position="123"/>
        <end position="217"/>
    </location>
</feature>
<dbReference type="Gene3D" id="1.10.540.10">
    <property type="entry name" value="Acyl-CoA dehydrogenase/oxidase, N-terminal domain"/>
    <property type="match status" value="1"/>
</dbReference>
<evidence type="ECO:0000256" key="2">
    <source>
        <dbReference type="ARBA" id="ARBA00005102"/>
    </source>
</evidence>
<dbReference type="Gene3D" id="2.40.110.10">
    <property type="entry name" value="Butyryl-CoA Dehydrogenase, subunit A, domain 2"/>
    <property type="match status" value="1"/>
</dbReference>
<feature type="domain" description="Acyl-CoA dehydrogenase/oxidase N-terminal" evidence="13">
    <location>
        <begin position="8"/>
        <end position="119"/>
    </location>
</feature>
<dbReference type="PROSITE" id="PS00073">
    <property type="entry name" value="ACYL_COA_DH_2"/>
    <property type="match status" value="1"/>
</dbReference>
<evidence type="ECO:0000256" key="7">
    <source>
        <dbReference type="ARBA" id="ARBA00037085"/>
    </source>
</evidence>
<dbReference type="InterPro" id="IPR037069">
    <property type="entry name" value="AcylCoA_DH/ox_N_sf"/>
</dbReference>
<dbReference type="PANTHER" id="PTHR48083">
    <property type="entry name" value="MEDIUM-CHAIN SPECIFIC ACYL-COA DEHYDROGENASE, MITOCHONDRIAL-RELATED"/>
    <property type="match status" value="1"/>
</dbReference>
<dbReference type="Gene3D" id="1.20.140.10">
    <property type="entry name" value="Butyryl-CoA Dehydrogenase, subunit A, domain 3"/>
    <property type="match status" value="1"/>
</dbReference>
<dbReference type="SUPFAM" id="SSF47203">
    <property type="entry name" value="Acyl-CoA dehydrogenase C-terminal domain-like"/>
    <property type="match status" value="1"/>
</dbReference>
<comment type="similarity">
    <text evidence="3 10">Belongs to the acyl-CoA dehydrogenase family.</text>
</comment>
<dbReference type="EMBL" id="WTVR01000002">
    <property type="protein sequence ID" value="NMF87138.1"/>
    <property type="molecule type" value="Genomic_DNA"/>
</dbReference>
<feature type="domain" description="Acyl-CoA dehydrogenase/oxidase C-terminal" evidence="11">
    <location>
        <begin position="230"/>
        <end position="378"/>
    </location>
</feature>
<evidence type="ECO:0000256" key="1">
    <source>
        <dbReference type="ARBA" id="ARBA00001974"/>
    </source>
</evidence>
<accession>A0ABX1MH75</accession>
<dbReference type="SUPFAM" id="SSF56645">
    <property type="entry name" value="Acyl-CoA dehydrogenase NM domain-like"/>
    <property type="match status" value="1"/>
</dbReference>
<keyword evidence="15" id="KW-1185">Reference proteome</keyword>
<keyword evidence="5 10" id="KW-0274">FAD</keyword>
<keyword evidence="6 10" id="KW-0560">Oxidoreductase</keyword>
<evidence type="ECO:0000256" key="6">
    <source>
        <dbReference type="ARBA" id="ARBA00023002"/>
    </source>
</evidence>
<dbReference type="PANTHER" id="PTHR48083:SF20">
    <property type="entry name" value="LONG-CHAIN SPECIFIC ACYL-COA DEHYDROGENASE, MITOCHONDRIAL"/>
    <property type="match status" value="1"/>
</dbReference>
<evidence type="ECO:0000256" key="5">
    <source>
        <dbReference type="ARBA" id="ARBA00022827"/>
    </source>
</evidence>
<dbReference type="InterPro" id="IPR006091">
    <property type="entry name" value="Acyl-CoA_Oxase/DH_mid-dom"/>
</dbReference>
<dbReference type="InterPro" id="IPR009075">
    <property type="entry name" value="AcylCo_DH/oxidase_C"/>
</dbReference>
<keyword evidence="4 10" id="KW-0285">Flavoprotein</keyword>
<organism evidence="14 15">
    <name type="scientific">Aromatoleum petrolei</name>
    <dbReference type="NCBI Taxonomy" id="76116"/>
    <lineage>
        <taxon>Bacteria</taxon>
        <taxon>Pseudomonadati</taxon>
        <taxon>Pseudomonadota</taxon>
        <taxon>Betaproteobacteria</taxon>
        <taxon>Rhodocyclales</taxon>
        <taxon>Rhodocyclaceae</taxon>
        <taxon>Aromatoleum</taxon>
    </lineage>
</organism>
<evidence type="ECO:0000259" key="13">
    <source>
        <dbReference type="Pfam" id="PF02771"/>
    </source>
</evidence>
<dbReference type="InterPro" id="IPR013786">
    <property type="entry name" value="AcylCoA_DH/ox_N"/>
</dbReference>
<reference evidence="14 15" key="1">
    <citation type="submission" date="2019-12" db="EMBL/GenBank/DDBJ databases">
        <title>Comparative genomics gives insights into the taxonomy of the Azoarcus-Aromatoleum group and reveals separate origins of nif in the plant-associated Azoarcus and non-plant-associated Aromatoleum sub-groups.</title>
        <authorList>
            <person name="Lafos M."/>
            <person name="Maluk M."/>
            <person name="Batista M."/>
            <person name="Junghare M."/>
            <person name="Carmona M."/>
            <person name="Faoro H."/>
            <person name="Cruz L.M."/>
            <person name="Battistoni F."/>
            <person name="De Souza E."/>
            <person name="Pedrosa F."/>
            <person name="Chen W.-M."/>
            <person name="Poole P.S."/>
            <person name="Dixon R.A."/>
            <person name="James E.K."/>
        </authorList>
    </citation>
    <scope>NUCLEOTIDE SEQUENCE [LARGE SCALE GENOMIC DNA]</scope>
    <source>
        <strain evidence="14 15">ToN1</strain>
    </source>
</reference>
<evidence type="ECO:0000313" key="14">
    <source>
        <dbReference type="EMBL" id="NMF87138.1"/>
    </source>
</evidence>
<comment type="caution">
    <text evidence="14">The sequence shown here is derived from an EMBL/GenBank/DDBJ whole genome shotgun (WGS) entry which is preliminary data.</text>
</comment>
<evidence type="ECO:0000256" key="9">
    <source>
        <dbReference type="ARBA" id="ARBA00042660"/>
    </source>
</evidence>
<dbReference type="Pfam" id="PF02771">
    <property type="entry name" value="Acyl-CoA_dh_N"/>
    <property type="match status" value="1"/>
</dbReference>
<evidence type="ECO:0000256" key="8">
    <source>
        <dbReference type="ARBA" id="ARBA00040394"/>
    </source>
</evidence>
<evidence type="ECO:0000259" key="11">
    <source>
        <dbReference type="Pfam" id="PF00441"/>
    </source>
</evidence>
<evidence type="ECO:0000256" key="4">
    <source>
        <dbReference type="ARBA" id="ARBA00022630"/>
    </source>
</evidence>
<evidence type="ECO:0000313" key="15">
    <source>
        <dbReference type="Proteomes" id="UP000652074"/>
    </source>
</evidence>
<sequence>MIKRSLFSEEHEMFRDTVRKFIDREIRPYHAQWEKDGIVSREVWRKAGAAGLLCCTVDEQYGGLGLEYLFDVIVFEEIAKCGYTGPGFLIHCDLVATYIKSFGTDAQKRQWLPRMVSGEAIGALGMTEPHAGSDLKNIRTRAVRDGDDYVINGQKVFISNGQMCDVIVLAAKTDRDAGAKGITLFLVDTSLPGFKRGKNLEKLGLKAQDTSELFFEDLRVPASAILGEEGQGFAIMMTKLAQERLAQAIRSAAVAEEVIGYTVDYTANREAFGKTIGDFQNTQFKLAELHTEAVIGRVFTDRCIELFMRGELDALDAAMAKMWLSNLHCKVVDECLQLFGGWGYMWEYPIARAYADARIVKIAGGSIEIMKYLIGRNLFAEKKPRELSNAS</sequence>
<proteinExistence type="inferred from homology"/>
<dbReference type="InterPro" id="IPR046373">
    <property type="entry name" value="Acyl-CoA_Oxase/DH_mid-dom_sf"/>
</dbReference>
<dbReference type="RefSeq" id="WP_169204589.1">
    <property type="nucleotide sequence ID" value="NZ_CP059560.1"/>
</dbReference>
<comment type="cofactor">
    <cofactor evidence="1 10">
        <name>FAD</name>
        <dbReference type="ChEBI" id="CHEBI:57692"/>
    </cofactor>
</comment>
<comment type="pathway">
    <text evidence="2">Siderophore biosynthesis; mycobactin biosynthesis.</text>
</comment>
<dbReference type="InterPro" id="IPR009100">
    <property type="entry name" value="AcylCoA_DH/oxidase_NM_dom_sf"/>
</dbReference>